<dbReference type="EMBL" id="LT608176">
    <property type="protein sequence ID" value="SCM03002.1"/>
    <property type="molecule type" value="Genomic_DNA"/>
</dbReference>
<evidence type="ECO:0000313" key="3">
    <source>
        <dbReference type="EMBL" id="SCM03002.1"/>
    </source>
</evidence>
<feature type="region of interest" description="Disordered" evidence="2">
    <location>
        <begin position="66"/>
        <end position="87"/>
    </location>
</feature>
<evidence type="ECO:0000256" key="2">
    <source>
        <dbReference type="SAM" id="MobiDB-lite"/>
    </source>
</evidence>
<evidence type="ECO:0000313" key="4">
    <source>
        <dbReference type="Proteomes" id="UP000507163"/>
    </source>
</evidence>
<gene>
    <name evidence="3" type="ORF">PCHAJ_000254500</name>
</gene>
<accession>A0A1C6XG61</accession>
<feature type="region of interest" description="Disordered" evidence="2">
    <location>
        <begin position="490"/>
        <end position="518"/>
    </location>
</feature>
<proteinExistence type="predicted"/>
<feature type="compositionally biased region" description="Basic and acidic residues" evidence="2">
    <location>
        <begin position="490"/>
        <end position="506"/>
    </location>
</feature>
<feature type="region of interest" description="Disordered" evidence="2">
    <location>
        <begin position="1491"/>
        <end position="1512"/>
    </location>
</feature>
<dbReference type="Proteomes" id="UP000507163">
    <property type="component" value="Chromosome 10"/>
</dbReference>
<keyword evidence="1" id="KW-0175">Coiled coil</keyword>
<sequence length="1947" mass="227367">MGINCNDSKIKRISNFPEENMLINFRCNNIKKPNQKNKNFQLYDISNDCSNLYTSFNRNKTKKVPFSTSSLGEKKQSKMKLSNQRKKKNKYFEKKIPQYFKINNIKRKSRHSKYRNSYASQLCNVVGALDRKIDSNILNKSYIKCHLNNKTNDSCESIIESVPVRLANCPIFCGSTNVKENYRGSKLKGKRLISYIGKGETKKEKVDRIYKNNKYEDVNKIDLNYKKHMNKLRDKSYSFTIKNKNIDENFKYLINTQITKEETKGVRNSKKTGGNIVLKGNVYKIANNHRLEENIKNENKSCEKIKKNNKHIKKRIEEYPIVDSTKSYIRDGNKISINNEKNNESSFSSFSSVCSDENSSYEVSIFGELDINYDLDSNKSDRLMRENSKNMASKNYRSYKRNINRSTPKNKDIESGIAERNKRKEKCKNCDSSIKENIIINDGLSNAHKINNFNHARNGEKYADLEKIKYYETKKKDFIQNSKKCDSKRFEPVQREYRSRVNRDSRSSGSSKGSVRDRCRRCIERKRDRNCNKVFDMNHKKGYKQKKEMNHEEEEDERRKKMELYLKRKIDLEKNKDKMDKYKTIYGVPKGKRIENINEPKNIETYKKVNDIKADKIRRNSDIRIGNEIRNRNKIAISSSNDPNKIISEEKLYNNEDYNEKKKDKFYEIYFGCKKLDKINYKKGIENAKKKIYNIKIINDNSKYIREMEEDALIKNIDMQETEIEEDLHSTKYSSDMITPNDKNGNGKKYSSKYDTHYEQHYSYSSDEKDKNRLSKSHIKNDINNNWGSRKNETIGDFNEYDKGMKKKKNIEIVQSDSEHFKIRDKLKLPINLLNIQNEKNKKCKTLSHAPPKVINSVGKIMSENKRKNWKDSRNIQNLSKAKSSNLYEIILKKKKQENKNCIIDSTISSFPSTYCHIEEKGRNNYAYVCKSYDTEENNYYPDANSVNKNRHIFSSINNSFKAKEDEKSKNKIKSNKKGIKNENKKNSQNLKQNKTWHTIPIEEKMFLSKSTQNSGGEIYSLNCQNSVFTFPHEYLDTSENFRSFKKSRSICSGICVGNGKDNEIFRSSSDNSMTYIKKQNRHKNNATFKLRAHSINNKMKEKTNDKKINELYFYKMGENKNFRHTSNCFLSRCSPKWNKKINSENVNCYSCILKDSNKNRHQNNMCNKFNFCSEVPNEMQKINNIKIRCLSKSGTYKNEFCKNYLFSPCKNSVKTNSKNDRTKSLFSKLFSYIKKNSLCNEKKYKDSIKRNKSEAFPFCKTKKNIKPPHYICNNRSRSSGYFIDVYPIKNGVRNNCHVCCCNKFMVNKSPALIHVPSDAKYIIDAPDGFEKNKLDSKLFIDKTIENEVKKSSLDLNGKAKDNYYTTKTSTNLRRGIKCDNVFTKNGITNDGYMTRVLPKGGEKRNVKGVVKKGAMKNNCKYVLKINDHNRNNNTLPCNGTTINCKTKILKNNNEPINKSISENEIDCPKIEKPNFLKLNLFDEKYETVKQSPKKMNTNNDLAKNRGAKRPSKYVSKLTKLQTMKEEGNTFRKNLNNINCGYPNLGRNRHPKSSINQITKDIDRDIFIDTNDSYIINDQIVGNIGTVCNKSGKNNNEKIGNNYGKINTFDESAQMNNPNNGYKIFVVRKGDRNKSAMEKNIFSNGVIENKLPLTNSENRRGTNYVENKEHNFCKCKNDYNCNCDGINYKNNIALDSMEGETIDNYSSCSNENIYLWGNNNIIKNEMDNYRDEMINYSKEKGNNIEEIENDIKMNKPIKECLNAPLNCLNKKLNSSAENIIKKIILNYKNVNLKNMNNDKLNNHETKASVNKCINNKNFQINKKNIQKNIKNKLHLKVNKNVNNEKSDNIVNDMPNIRHTQNTDGNFVLKNNNINSERNIDIKANNNKTGMEHYKYEQFRKKNYNIINNASCSYNDCIYPDPKIYFLNNDESCIIIEYPSIKYYVVCP</sequence>
<feature type="coiled-coil region" evidence="1">
    <location>
        <begin position="288"/>
        <end position="315"/>
    </location>
</feature>
<organism evidence="3 4">
    <name type="scientific">Plasmodium chabaudi chabaudi</name>
    <dbReference type="NCBI Taxonomy" id="31271"/>
    <lineage>
        <taxon>Eukaryota</taxon>
        <taxon>Sar</taxon>
        <taxon>Alveolata</taxon>
        <taxon>Apicomplexa</taxon>
        <taxon>Aconoidasida</taxon>
        <taxon>Haemosporida</taxon>
        <taxon>Plasmodiidae</taxon>
        <taxon>Plasmodium</taxon>
        <taxon>Plasmodium (Vinckeia)</taxon>
    </lineage>
</organism>
<feature type="region of interest" description="Disordered" evidence="2">
    <location>
        <begin position="965"/>
        <end position="994"/>
    </location>
</feature>
<reference evidence="3 4" key="1">
    <citation type="submission" date="2016-08" db="EMBL/GenBank/DDBJ databases">
        <authorList>
            <consortium name="Pathogen Informatics"/>
        </authorList>
    </citation>
    <scope>NUCLEOTIDE SEQUENCE [LARGE SCALE GENOMIC DNA]</scope>
    <source>
        <strain evidence="3 4">AJ</strain>
    </source>
</reference>
<evidence type="ECO:0000256" key="1">
    <source>
        <dbReference type="SAM" id="Coils"/>
    </source>
</evidence>
<protein>
    <submittedName>
        <fullName evidence="3">Uncharacterized protein</fullName>
    </submittedName>
</protein>
<name>A0A1C6XG61_PLACU</name>
<feature type="compositionally biased region" description="Polar residues" evidence="2">
    <location>
        <begin position="1491"/>
        <end position="1502"/>
    </location>
</feature>